<dbReference type="Gene3D" id="3.90.226.10">
    <property type="entry name" value="2-enoyl-CoA Hydratase, Chain A, domain 1"/>
    <property type="match status" value="1"/>
</dbReference>
<dbReference type="SUPFAM" id="SSF52096">
    <property type="entry name" value="ClpP/crotonase"/>
    <property type="match status" value="1"/>
</dbReference>
<dbReference type="Proteomes" id="UP000176037">
    <property type="component" value="Unassembled WGS sequence"/>
</dbReference>
<name>A0A1E8FH54_9ALTE</name>
<dbReference type="OrthoDB" id="9799367at2"/>
<gene>
    <name evidence="1" type="ORF">BFC17_15290</name>
</gene>
<evidence type="ECO:0000313" key="1">
    <source>
        <dbReference type="EMBL" id="OFI34928.1"/>
    </source>
</evidence>
<reference evidence="1 2" key="1">
    <citation type="submission" date="2016-09" db="EMBL/GenBank/DDBJ databases">
        <title>Alteromonas lipolytica, a new species isolated from sea water.</title>
        <authorList>
            <person name="Wu Y.-H."/>
            <person name="Cheng H."/>
            <person name="Xu X.-W."/>
        </authorList>
    </citation>
    <scope>NUCLEOTIDE SEQUENCE [LARGE SCALE GENOMIC DNA]</scope>
    <source>
        <strain evidence="1 2">JW12</strain>
    </source>
</reference>
<organism evidence="1 2">
    <name type="scientific">Alteromonas lipolytica</name>
    <dbReference type="NCBI Taxonomy" id="1856405"/>
    <lineage>
        <taxon>Bacteria</taxon>
        <taxon>Pseudomonadati</taxon>
        <taxon>Pseudomonadota</taxon>
        <taxon>Gammaproteobacteria</taxon>
        <taxon>Alteromonadales</taxon>
        <taxon>Alteromonadaceae</taxon>
        <taxon>Alteromonas/Salinimonas group</taxon>
        <taxon>Alteromonas</taxon>
    </lineage>
</organism>
<sequence length="429" mass="49036">MNNYFICFSASGFSSKIKNVKRTIYICLFLSFSNVAWGLDLITEKQWREDINVYVKNLEQGHINLFHTVDKANFYKQLARLQEQLPKLSENEVLVKLMELTRTVDDGHTSFPLWGPKLHKFPVKLIAIDQRLFVNEATINNQGLLKSELVSINGKPIKEIFNTLAKLVPFSENPYSTQVRVAQYLPMAEVLNGLGIIEPDYTARFTFKSNGKIIRQDWLANVSQSFIKAEPLGTFKPQEKLGVANKYLWFASSANKESVYVKFERYTSLDRMENFASSLLAFINKNQSKNLILDLRNNFGGDFFVGLKLAQHLVLADSLNWRSGIYVLINNVTFSAAMSNAAQFKSLLNAELVGEPTGAKPKGYQDMGEFTLPHSSRVVTYSKRHYDFTGNSSRALFPDKLIKQEISDYLNNIDKQLQWILEQVGWYDE</sequence>
<proteinExistence type="predicted"/>
<dbReference type="EMBL" id="MJIC01000010">
    <property type="protein sequence ID" value="OFI34928.1"/>
    <property type="molecule type" value="Genomic_DNA"/>
</dbReference>
<dbReference type="InterPro" id="IPR029045">
    <property type="entry name" value="ClpP/crotonase-like_dom_sf"/>
</dbReference>
<keyword evidence="2" id="KW-1185">Reference proteome</keyword>
<comment type="caution">
    <text evidence="1">The sequence shown here is derived from an EMBL/GenBank/DDBJ whole genome shotgun (WGS) entry which is preliminary data.</text>
</comment>
<dbReference type="AlphaFoldDB" id="A0A1E8FH54"/>
<dbReference type="STRING" id="1856405.BFC17_15290"/>
<evidence type="ECO:0000313" key="2">
    <source>
        <dbReference type="Proteomes" id="UP000176037"/>
    </source>
</evidence>
<protein>
    <submittedName>
        <fullName evidence="1">Uncharacterized protein</fullName>
    </submittedName>
</protein>
<dbReference type="RefSeq" id="WP_070175846.1">
    <property type="nucleotide sequence ID" value="NZ_BMJR01000001.1"/>
</dbReference>
<accession>A0A1E8FH54</accession>